<comment type="caution">
    <text evidence="2">The sequence shown here is derived from an EMBL/GenBank/DDBJ whole genome shotgun (WGS) entry which is preliminary data.</text>
</comment>
<evidence type="ECO:0000313" key="3">
    <source>
        <dbReference type="Proteomes" id="UP001465976"/>
    </source>
</evidence>
<feature type="region of interest" description="Disordered" evidence="1">
    <location>
        <begin position="324"/>
        <end position="540"/>
    </location>
</feature>
<feature type="region of interest" description="Disordered" evidence="1">
    <location>
        <begin position="219"/>
        <end position="242"/>
    </location>
</feature>
<feature type="compositionally biased region" description="Basic and acidic residues" evidence="1">
    <location>
        <begin position="417"/>
        <end position="426"/>
    </location>
</feature>
<feature type="region of interest" description="Disordered" evidence="1">
    <location>
        <begin position="76"/>
        <end position="180"/>
    </location>
</feature>
<sequence>MTSKRIRFAPLPDPRRYVITTDDGKEHPLPMSFDMDEYDEKAASTPIPITLACIPESFSLAIIGVAPASPVVPLSPLPPPSPSPKSQFKSLPPQKKGGSRRTLTSFLKSFANHSTSSPTSSPESSPNPGYDSLSSASSSSSSSSVHSLTPTQSNDASHTPASPSSSTTTPRGSMFRAAPSANLHLNFGEGLCRVSSREPPAHRRAKSHTESIGNALSLSRWTSASSTKSEMGPGKGYGFGTPLYRTQSTQSYKKSKRLAEQARASGLLSSLHHEKKGNGTKMLNGRVYGAKRNSKGQPTTNPFANIRDTEPEFVEWGYGGMGSVRHQKDGVGGKVWGRLAGDQPDEDEDDGGGMGWVKKRREERERKEREAKEKGETAQESEEKKDDTSMPSPPPPLTHARSSSIQSQPQQVARTDSQQEEHEHNTRAVNVPAPRPHAAHSHSRKSSLSVAAVSPPAETTTEEPVLASPQLAQEPEEEVVKPSSASSSSSSSSSDDEDESDRDGESLEDDDEEEDEEVQEAIRKTTSCAGVEKVSGHAHR</sequence>
<proteinExistence type="predicted"/>
<keyword evidence="3" id="KW-1185">Reference proteome</keyword>
<dbReference type="EMBL" id="JBAHYK010002610">
    <property type="protein sequence ID" value="KAL0564737.1"/>
    <property type="molecule type" value="Genomic_DNA"/>
</dbReference>
<feature type="compositionally biased region" description="Polar residues" evidence="1">
    <location>
        <begin position="219"/>
        <end position="229"/>
    </location>
</feature>
<name>A0ABR3EPB2_9AGAR</name>
<feature type="compositionally biased region" description="Polar residues" evidence="1">
    <location>
        <begin position="148"/>
        <end position="157"/>
    </location>
</feature>
<organism evidence="2 3">
    <name type="scientific">Marasmius crinis-equi</name>
    <dbReference type="NCBI Taxonomy" id="585013"/>
    <lineage>
        <taxon>Eukaryota</taxon>
        <taxon>Fungi</taxon>
        <taxon>Dikarya</taxon>
        <taxon>Basidiomycota</taxon>
        <taxon>Agaricomycotina</taxon>
        <taxon>Agaricomycetes</taxon>
        <taxon>Agaricomycetidae</taxon>
        <taxon>Agaricales</taxon>
        <taxon>Marasmiineae</taxon>
        <taxon>Marasmiaceae</taxon>
        <taxon>Marasmius</taxon>
    </lineage>
</organism>
<feature type="compositionally biased region" description="Low complexity" evidence="1">
    <location>
        <begin position="159"/>
        <end position="170"/>
    </location>
</feature>
<feature type="compositionally biased region" description="Polar residues" evidence="1">
    <location>
        <begin position="101"/>
        <end position="113"/>
    </location>
</feature>
<accession>A0ABR3EPB2</accession>
<gene>
    <name evidence="2" type="ORF">V5O48_017302</name>
</gene>
<evidence type="ECO:0000313" key="2">
    <source>
        <dbReference type="EMBL" id="KAL0564737.1"/>
    </source>
</evidence>
<feature type="compositionally biased region" description="Acidic residues" evidence="1">
    <location>
        <begin position="494"/>
        <end position="519"/>
    </location>
</feature>
<feature type="compositionally biased region" description="Basic and acidic residues" evidence="1">
    <location>
        <begin position="360"/>
        <end position="388"/>
    </location>
</feature>
<evidence type="ECO:0000256" key="1">
    <source>
        <dbReference type="SAM" id="MobiDB-lite"/>
    </source>
</evidence>
<feature type="compositionally biased region" description="Low complexity" evidence="1">
    <location>
        <begin position="446"/>
        <end position="457"/>
    </location>
</feature>
<protein>
    <submittedName>
        <fullName evidence="2">Uncharacterized protein</fullName>
    </submittedName>
</protein>
<feature type="compositionally biased region" description="Low complexity" evidence="1">
    <location>
        <begin position="481"/>
        <end position="493"/>
    </location>
</feature>
<feature type="compositionally biased region" description="Polar residues" evidence="1">
    <location>
        <begin position="400"/>
        <end position="416"/>
    </location>
</feature>
<feature type="compositionally biased region" description="Low complexity" evidence="1">
    <location>
        <begin position="84"/>
        <end position="95"/>
    </location>
</feature>
<dbReference type="Proteomes" id="UP001465976">
    <property type="component" value="Unassembled WGS sequence"/>
</dbReference>
<reference evidence="2 3" key="1">
    <citation type="submission" date="2024-02" db="EMBL/GenBank/DDBJ databases">
        <title>A draft genome for the cacao thread blight pathogen Marasmius crinis-equi.</title>
        <authorList>
            <person name="Cohen S.P."/>
            <person name="Baruah I.K."/>
            <person name="Amoako-Attah I."/>
            <person name="Bukari Y."/>
            <person name="Meinhardt L.W."/>
            <person name="Bailey B.A."/>
        </authorList>
    </citation>
    <scope>NUCLEOTIDE SEQUENCE [LARGE SCALE GENOMIC DNA]</scope>
    <source>
        <strain evidence="2 3">GH-76</strain>
    </source>
</reference>
<feature type="compositionally biased region" description="Low complexity" evidence="1">
    <location>
        <begin position="114"/>
        <end position="147"/>
    </location>
</feature>